<evidence type="ECO:0000313" key="2">
    <source>
        <dbReference type="Proteomes" id="UP001153069"/>
    </source>
</evidence>
<comment type="caution">
    <text evidence="1">The sequence shown here is derived from an EMBL/GenBank/DDBJ whole genome shotgun (WGS) entry which is preliminary data.</text>
</comment>
<accession>A0A9N8HHT6</accession>
<reference evidence="1" key="1">
    <citation type="submission" date="2020-06" db="EMBL/GenBank/DDBJ databases">
        <authorList>
            <consortium name="Plant Systems Biology data submission"/>
        </authorList>
    </citation>
    <scope>NUCLEOTIDE SEQUENCE</scope>
    <source>
        <strain evidence="1">D6</strain>
    </source>
</reference>
<dbReference type="EMBL" id="CAICTM010000581">
    <property type="protein sequence ID" value="CAB9513282.1"/>
    <property type="molecule type" value="Genomic_DNA"/>
</dbReference>
<sequence length="253" mass="28087">MISVSNLEYIIHLNNEGTAMLASSNERLARQAMNLFRQALAAIDELDRKSNFNLFGAAMPAAMGPSVDDVCCFCTVPVPALTDSTVDSTFFYCRQGIYLKPAALAHAMSLDGVSQLLRFFLAVVLMNTSLACYKVGRYFCLQQRPEYQLKANDLFHRSLHLYVEISNLYDATEQAADLAYFAMVAKNNLAWIFLHLGHRSHAKQAQSQLLQVIQDQGKTLTTPEAQECAKEFFLNTTIMSMTGYCSKLPAGAA</sequence>
<dbReference type="Proteomes" id="UP001153069">
    <property type="component" value="Unassembled WGS sequence"/>
</dbReference>
<gene>
    <name evidence="1" type="ORF">SEMRO_582_G170530.1</name>
</gene>
<protein>
    <submittedName>
        <fullName evidence="1">Uncharacterized protein</fullName>
    </submittedName>
</protein>
<organism evidence="1 2">
    <name type="scientific">Seminavis robusta</name>
    <dbReference type="NCBI Taxonomy" id="568900"/>
    <lineage>
        <taxon>Eukaryota</taxon>
        <taxon>Sar</taxon>
        <taxon>Stramenopiles</taxon>
        <taxon>Ochrophyta</taxon>
        <taxon>Bacillariophyta</taxon>
        <taxon>Bacillariophyceae</taxon>
        <taxon>Bacillariophycidae</taxon>
        <taxon>Naviculales</taxon>
        <taxon>Naviculaceae</taxon>
        <taxon>Seminavis</taxon>
    </lineage>
</organism>
<dbReference type="AlphaFoldDB" id="A0A9N8HHT6"/>
<name>A0A9N8HHT6_9STRA</name>
<keyword evidence="2" id="KW-1185">Reference proteome</keyword>
<evidence type="ECO:0000313" key="1">
    <source>
        <dbReference type="EMBL" id="CAB9513282.1"/>
    </source>
</evidence>
<proteinExistence type="predicted"/>